<feature type="compositionally biased region" description="Polar residues" evidence="1">
    <location>
        <begin position="61"/>
        <end position="81"/>
    </location>
</feature>
<evidence type="ECO:0000313" key="2">
    <source>
        <dbReference type="EMBL" id="KAB8303841.1"/>
    </source>
</evidence>
<dbReference type="OrthoDB" id="3557096at2759"/>
<evidence type="ECO:0000313" key="3">
    <source>
        <dbReference type="Proteomes" id="UP000326757"/>
    </source>
</evidence>
<comment type="caution">
    <text evidence="2">The sequence shown here is derived from an EMBL/GenBank/DDBJ whole genome shotgun (WGS) entry which is preliminary data.</text>
</comment>
<sequence>MDTGMEDIGGDIGGAKVSETSNGGFGRGENVGLDKEELEGEAWREGLRCMPAFKAFALPESDNSTRTSSDYNTSFLNSKSSDQQRNEGKEENNGEVGEKSSGSIIQPQNKDPKRIDASRQVIMALQASLRANGLLPVFLSQEIIHDSLPRTLLNPSTAMFKPEPTISQQEERVPELDGESLVSEVHLQKKPRRRAPKLLDSERKRLKTEQEITCPSIQKDVQDTSAQYILSPVRALSMPIHSTEIKEKWGRGRMWR</sequence>
<dbReference type="EMBL" id="VIGI01000002">
    <property type="protein sequence ID" value="KAB8303841.1"/>
    <property type="molecule type" value="Genomic_DNA"/>
</dbReference>
<accession>A0A5N6KJS9</accession>
<proteinExistence type="predicted"/>
<organism evidence="2 3">
    <name type="scientific">Monilinia laxa</name>
    <name type="common">Brown rot fungus</name>
    <name type="synonym">Sclerotinia laxa</name>
    <dbReference type="NCBI Taxonomy" id="61186"/>
    <lineage>
        <taxon>Eukaryota</taxon>
        <taxon>Fungi</taxon>
        <taxon>Dikarya</taxon>
        <taxon>Ascomycota</taxon>
        <taxon>Pezizomycotina</taxon>
        <taxon>Leotiomycetes</taxon>
        <taxon>Helotiales</taxon>
        <taxon>Sclerotiniaceae</taxon>
        <taxon>Monilinia</taxon>
    </lineage>
</organism>
<keyword evidence="3" id="KW-1185">Reference proteome</keyword>
<gene>
    <name evidence="2" type="ORF">EYC80_005212</name>
</gene>
<feature type="region of interest" description="Disordered" evidence="1">
    <location>
        <begin position="1"/>
        <end position="37"/>
    </location>
</feature>
<reference evidence="2 3" key="1">
    <citation type="submission" date="2019-06" db="EMBL/GenBank/DDBJ databases">
        <title>Genome Sequence of the Brown Rot Fungal Pathogen Monilinia laxa.</title>
        <authorList>
            <person name="De Miccolis Angelini R.M."/>
            <person name="Landi L."/>
            <person name="Abate D."/>
            <person name="Pollastro S."/>
            <person name="Romanazzi G."/>
            <person name="Faretra F."/>
        </authorList>
    </citation>
    <scope>NUCLEOTIDE SEQUENCE [LARGE SCALE GENOMIC DNA]</scope>
    <source>
        <strain evidence="2 3">Mlax316</strain>
    </source>
</reference>
<protein>
    <submittedName>
        <fullName evidence="2">Uncharacterized protein</fullName>
    </submittedName>
</protein>
<feature type="compositionally biased region" description="Basic and acidic residues" evidence="1">
    <location>
        <begin position="82"/>
        <end position="98"/>
    </location>
</feature>
<name>A0A5N6KJS9_MONLA</name>
<dbReference type="AlphaFoldDB" id="A0A5N6KJS9"/>
<feature type="region of interest" description="Disordered" evidence="1">
    <location>
        <begin position="57"/>
        <end position="113"/>
    </location>
</feature>
<evidence type="ECO:0000256" key="1">
    <source>
        <dbReference type="SAM" id="MobiDB-lite"/>
    </source>
</evidence>
<dbReference type="Proteomes" id="UP000326757">
    <property type="component" value="Unassembled WGS sequence"/>
</dbReference>